<dbReference type="PANTHER" id="PTHR11040:SF205">
    <property type="entry name" value="ZINC TRANSPORTER ZUPT"/>
    <property type="match status" value="1"/>
</dbReference>
<comment type="subcellular location">
    <subcellularLocation>
        <location evidence="1">Membrane</location>
        <topology evidence="1">Multi-pass membrane protein</topology>
    </subcellularLocation>
</comment>
<dbReference type="Proteomes" id="UP001153069">
    <property type="component" value="Unassembled WGS sequence"/>
</dbReference>
<evidence type="ECO:0000256" key="4">
    <source>
        <dbReference type="ARBA" id="ARBA00023136"/>
    </source>
</evidence>
<feature type="transmembrane region" description="Helical" evidence="6">
    <location>
        <begin position="358"/>
        <end position="380"/>
    </location>
</feature>
<evidence type="ECO:0000313" key="8">
    <source>
        <dbReference type="Proteomes" id="UP001153069"/>
    </source>
</evidence>
<keyword evidence="4 6" id="KW-0472">Membrane</keyword>
<evidence type="ECO:0000256" key="5">
    <source>
        <dbReference type="SAM" id="MobiDB-lite"/>
    </source>
</evidence>
<dbReference type="OrthoDB" id="262547at2759"/>
<reference evidence="7" key="1">
    <citation type="submission" date="2020-06" db="EMBL/GenBank/DDBJ databases">
        <authorList>
            <consortium name="Plant Systems Biology data submission"/>
        </authorList>
    </citation>
    <scope>NUCLEOTIDE SEQUENCE</scope>
    <source>
        <strain evidence="7">D6</strain>
    </source>
</reference>
<keyword evidence="2 6" id="KW-0812">Transmembrane</keyword>
<dbReference type="EMBL" id="CAICTM010002215">
    <property type="protein sequence ID" value="CAB9528402.1"/>
    <property type="molecule type" value="Genomic_DNA"/>
</dbReference>
<evidence type="ECO:0000313" key="7">
    <source>
        <dbReference type="EMBL" id="CAB9528402.1"/>
    </source>
</evidence>
<feature type="compositionally biased region" description="Basic and acidic residues" evidence="5">
    <location>
        <begin position="188"/>
        <end position="205"/>
    </location>
</feature>
<dbReference type="AlphaFoldDB" id="A0A9N8HWM4"/>
<evidence type="ECO:0000256" key="1">
    <source>
        <dbReference type="ARBA" id="ARBA00004141"/>
    </source>
</evidence>
<feature type="compositionally biased region" description="Acidic residues" evidence="5">
    <location>
        <begin position="117"/>
        <end position="133"/>
    </location>
</feature>
<feature type="transmembrane region" description="Helical" evidence="6">
    <location>
        <begin position="80"/>
        <end position="102"/>
    </location>
</feature>
<feature type="transmembrane region" description="Helical" evidence="6">
    <location>
        <begin position="332"/>
        <end position="352"/>
    </location>
</feature>
<keyword evidence="3 6" id="KW-1133">Transmembrane helix</keyword>
<evidence type="ECO:0000256" key="2">
    <source>
        <dbReference type="ARBA" id="ARBA00022692"/>
    </source>
</evidence>
<feature type="region of interest" description="Disordered" evidence="5">
    <location>
        <begin position="113"/>
        <end position="157"/>
    </location>
</feature>
<dbReference type="Pfam" id="PF02535">
    <property type="entry name" value="Zip"/>
    <property type="match status" value="1"/>
</dbReference>
<dbReference type="InterPro" id="IPR003689">
    <property type="entry name" value="ZIP"/>
</dbReference>
<sequence length="414" mass="44364">MVEYSENVGIAFAVVFAAGLSTAVGASVVFFPSLIQYANRRTLAAGLGLSSGVMVYVSFVEIFIKSVDSFASADFLDHQAYLAATLCFFAGIVLMICLNLVIHGVASHNLLTSGGGSDDDDDDSDDEFMDEDSIPSKRSGTSRAPLNNNNNDDDDLSHTETAALIDSGTPCLCSGDPVEKLEHIQEMAKRSADIHDHSHRSHTDGENQQSQTDVIEFSDETGDVEQGLANDNDSKRKHKNPSSTASTSSKGSHKEPSGKDKRKLTMMSLNTAVAIALHNFPEGLATFVATLQDPAVGAVLAVAIAIHNIPEGLCVAMPVYYATGNRWRAFSWGLLSGISEPIAAFFGWLVLASWINDIVYAVLFGMVSGMMIVISVKELLPTAHRYDPEDAVVTNCFITGMAIMALSLVLFAQL</sequence>
<organism evidence="7 8">
    <name type="scientific">Seminavis robusta</name>
    <dbReference type="NCBI Taxonomy" id="568900"/>
    <lineage>
        <taxon>Eukaryota</taxon>
        <taxon>Sar</taxon>
        <taxon>Stramenopiles</taxon>
        <taxon>Ochrophyta</taxon>
        <taxon>Bacillariophyta</taxon>
        <taxon>Bacillariophyceae</taxon>
        <taxon>Bacillariophycidae</taxon>
        <taxon>Naviculales</taxon>
        <taxon>Naviculaceae</taxon>
        <taxon>Seminavis</taxon>
    </lineage>
</organism>
<evidence type="ECO:0000256" key="3">
    <source>
        <dbReference type="ARBA" id="ARBA00022989"/>
    </source>
</evidence>
<feature type="transmembrane region" description="Helical" evidence="6">
    <location>
        <begin position="269"/>
        <end position="289"/>
    </location>
</feature>
<protein>
    <submittedName>
        <fullName evidence="7">Zinc transporter ZupT</fullName>
    </submittedName>
</protein>
<evidence type="ECO:0000256" key="6">
    <source>
        <dbReference type="SAM" id="Phobius"/>
    </source>
</evidence>
<comment type="caution">
    <text evidence="7">The sequence shown here is derived from an EMBL/GenBank/DDBJ whole genome shotgun (WGS) entry which is preliminary data.</text>
</comment>
<proteinExistence type="predicted"/>
<name>A0A9N8HWM4_9STRA</name>
<feature type="transmembrane region" description="Helical" evidence="6">
    <location>
        <begin position="43"/>
        <end position="64"/>
    </location>
</feature>
<dbReference type="GO" id="GO:0016020">
    <property type="term" value="C:membrane"/>
    <property type="evidence" value="ECO:0007669"/>
    <property type="project" value="UniProtKB-SubCell"/>
</dbReference>
<feature type="compositionally biased region" description="Polar residues" evidence="5">
    <location>
        <begin position="136"/>
        <end position="146"/>
    </location>
</feature>
<feature type="region of interest" description="Disordered" evidence="5">
    <location>
        <begin position="188"/>
        <end position="211"/>
    </location>
</feature>
<feature type="transmembrane region" description="Helical" evidence="6">
    <location>
        <begin position="392"/>
        <end position="412"/>
    </location>
</feature>
<gene>
    <name evidence="7" type="ORF">SEMRO_2217_G319480.1</name>
</gene>
<dbReference type="GO" id="GO:0005385">
    <property type="term" value="F:zinc ion transmembrane transporter activity"/>
    <property type="evidence" value="ECO:0007669"/>
    <property type="project" value="TreeGrafter"/>
</dbReference>
<feature type="transmembrane region" description="Helical" evidence="6">
    <location>
        <begin position="12"/>
        <end position="31"/>
    </location>
</feature>
<accession>A0A9N8HWM4</accession>
<dbReference type="PANTHER" id="PTHR11040">
    <property type="entry name" value="ZINC/IRON TRANSPORTER"/>
    <property type="match status" value="1"/>
</dbReference>
<feature type="region of interest" description="Disordered" evidence="5">
    <location>
        <begin position="224"/>
        <end position="263"/>
    </location>
</feature>
<keyword evidence="8" id="KW-1185">Reference proteome</keyword>